<evidence type="ECO:0000259" key="1">
    <source>
        <dbReference type="Pfam" id="PF06985"/>
    </source>
</evidence>
<dbReference type="InterPro" id="IPR010730">
    <property type="entry name" value="HET"/>
</dbReference>
<dbReference type="PANTHER" id="PTHR33112:SF10">
    <property type="entry name" value="TOL"/>
    <property type="match status" value="1"/>
</dbReference>
<protein>
    <submittedName>
        <fullName evidence="2">HET-domain-containing protein</fullName>
    </submittedName>
</protein>
<name>A0A8E2EWF2_9PEZI</name>
<feature type="domain" description="Heterokaryon incompatibility" evidence="1">
    <location>
        <begin position="201"/>
        <end position="354"/>
    </location>
</feature>
<dbReference type="Pfam" id="PF06985">
    <property type="entry name" value="HET"/>
    <property type="match status" value="1"/>
</dbReference>
<organism evidence="2 3">
    <name type="scientific">Glonium stellatum</name>
    <dbReference type="NCBI Taxonomy" id="574774"/>
    <lineage>
        <taxon>Eukaryota</taxon>
        <taxon>Fungi</taxon>
        <taxon>Dikarya</taxon>
        <taxon>Ascomycota</taxon>
        <taxon>Pezizomycotina</taxon>
        <taxon>Dothideomycetes</taxon>
        <taxon>Pleosporomycetidae</taxon>
        <taxon>Gloniales</taxon>
        <taxon>Gloniaceae</taxon>
        <taxon>Glonium</taxon>
    </lineage>
</organism>
<gene>
    <name evidence="2" type="ORF">AOQ84DRAFT_321808</name>
</gene>
<keyword evidence="3" id="KW-1185">Reference proteome</keyword>
<dbReference type="Proteomes" id="UP000250140">
    <property type="component" value="Unassembled WGS sequence"/>
</dbReference>
<dbReference type="OrthoDB" id="5347061at2759"/>
<proteinExistence type="predicted"/>
<dbReference type="AlphaFoldDB" id="A0A8E2EWF2"/>
<sequence>MVHLTDACQLRESAVTCSLCALIITAVLQYNTGQKFPRTSSASSHRQQELWDVTEFETHLIREPIYLRPKRDFLRRAFPEKSVPNAWHLRGFTAFIPVEGDILTGFVRLYAHSDSDAALSCDVIGRPALPSSDCPAAYSLIRRWIGTCIEDHEMCRETLAGVIIDETSAPILPTRIIDVGPPDGSINPRLVETQNKTSGFYASLSHCWGPANKRPLMTTRATLRDRMAGIAWDDIPKTYQDAIIAIRQINIRYLWIDSLCIIQDDHADWLKESKKMGLVYENACLTIAASHASDSSQGCFFERPRQKNQAVELPYINSTGDLAGSMFAISMQNNYAEISPEFGSLAIRAWATQEWLLSRRMIFYTKGSLVWSCKYITQRETGGSFHSTARNPKWKFIVEKYSARLLTNATDRLIALNGLSCEMQKKTKDTYCYGLWRNSLPDQLLWYCIVPAQRSLSRLNIPTWSWASTMHGICFLNIKKAKNVCKYIRFNKNNGTLTIGTRIKKAPKVTLPLSPNPAGFGEPDDDLTVVRYSTFMEEARNNLPVAMACAIYTNQTEVLGWGILDEGEGWTPSSDIYCLALMSRKGIPSSKIESSGGFKTSFRVSWQEDWVMLLQLSSSNANTFKRIGVGKIFWKSWFQDEPLRQVHVL</sequence>
<dbReference type="EMBL" id="KV750119">
    <property type="protein sequence ID" value="OCL06177.1"/>
    <property type="molecule type" value="Genomic_DNA"/>
</dbReference>
<evidence type="ECO:0000313" key="2">
    <source>
        <dbReference type="EMBL" id="OCL06177.1"/>
    </source>
</evidence>
<accession>A0A8E2EWF2</accession>
<dbReference type="PANTHER" id="PTHR33112">
    <property type="entry name" value="DOMAIN PROTEIN, PUTATIVE-RELATED"/>
    <property type="match status" value="1"/>
</dbReference>
<reference evidence="2 3" key="1">
    <citation type="journal article" date="2016" name="Nat. Commun.">
        <title>Ectomycorrhizal ecology is imprinted in the genome of the dominant symbiotic fungus Cenococcum geophilum.</title>
        <authorList>
            <consortium name="DOE Joint Genome Institute"/>
            <person name="Peter M."/>
            <person name="Kohler A."/>
            <person name="Ohm R.A."/>
            <person name="Kuo A."/>
            <person name="Krutzmann J."/>
            <person name="Morin E."/>
            <person name="Arend M."/>
            <person name="Barry K.W."/>
            <person name="Binder M."/>
            <person name="Choi C."/>
            <person name="Clum A."/>
            <person name="Copeland A."/>
            <person name="Grisel N."/>
            <person name="Haridas S."/>
            <person name="Kipfer T."/>
            <person name="LaButti K."/>
            <person name="Lindquist E."/>
            <person name="Lipzen A."/>
            <person name="Maire R."/>
            <person name="Meier B."/>
            <person name="Mihaltcheva S."/>
            <person name="Molinier V."/>
            <person name="Murat C."/>
            <person name="Poggeler S."/>
            <person name="Quandt C.A."/>
            <person name="Sperisen C."/>
            <person name="Tritt A."/>
            <person name="Tisserant E."/>
            <person name="Crous P.W."/>
            <person name="Henrissat B."/>
            <person name="Nehls U."/>
            <person name="Egli S."/>
            <person name="Spatafora J.W."/>
            <person name="Grigoriev I.V."/>
            <person name="Martin F.M."/>
        </authorList>
    </citation>
    <scope>NUCLEOTIDE SEQUENCE [LARGE SCALE GENOMIC DNA]</scope>
    <source>
        <strain evidence="2 3">CBS 207.34</strain>
    </source>
</reference>
<evidence type="ECO:0000313" key="3">
    <source>
        <dbReference type="Proteomes" id="UP000250140"/>
    </source>
</evidence>